<reference evidence="2 3" key="1">
    <citation type="journal article" date="2009" name="Proc. Natl. Acad. Sci. U.S.A.">
        <title>Characterizing a model human gut microbiota composed of members of its two dominant bacterial phyla.</title>
        <authorList>
            <person name="Mahowald M.A."/>
            <person name="Rey F.E."/>
            <person name="Seedorf H."/>
            <person name="Turnbaugh P.J."/>
            <person name="Fulton R.S."/>
            <person name="Wollam A."/>
            <person name="Shah N."/>
            <person name="Wang C."/>
            <person name="Magrini V."/>
            <person name="Wilson R.K."/>
            <person name="Cantarel B.L."/>
            <person name="Coutinho P.M."/>
            <person name="Henrissat B."/>
            <person name="Crock L.W."/>
            <person name="Russell A."/>
            <person name="Verberkmoes N.C."/>
            <person name="Hettich R.L."/>
            <person name="Gordon J.I."/>
        </authorList>
    </citation>
    <scope>NUCLEOTIDE SEQUENCE [LARGE SCALE GENOMIC DNA]</scope>
    <source>
        <strain evidence="3">ATCC 27750 / DSM 3376 / VPI C15-48 / C15-B4</strain>
    </source>
</reference>
<dbReference type="STRING" id="515620.EUBELI_00611"/>
<organism evidence="2 3">
    <name type="scientific">Lachnospira eligens (strain ATCC 27750 / DSM 3376 / VPI C15-48 / C15-B4)</name>
    <name type="common">Eubacterium eligens</name>
    <dbReference type="NCBI Taxonomy" id="515620"/>
    <lineage>
        <taxon>Bacteria</taxon>
        <taxon>Bacillati</taxon>
        <taxon>Bacillota</taxon>
        <taxon>Clostridia</taxon>
        <taxon>Lachnospirales</taxon>
        <taxon>Lachnospiraceae</taxon>
        <taxon>Lachnospira</taxon>
    </lineage>
</organism>
<evidence type="ECO:0000256" key="1">
    <source>
        <dbReference type="SAM" id="Phobius"/>
    </source>
</evidence>
<dbReference type="HOGENOM" id="CLU_3199934_0_0_9"/>
<accession>C4Z4E0</accession>
<evidence type="ECO:0000313" key="2">
    <source>
        <dbReference type="EMBL" id="ACR71624.1"/>
    </source>
</evidence>
<gene>
    <name evidence="2" type="ordered locus">EUBELI_00611</name>
</gene>
<dbReference type="EMBL" id="CP001104">
    <property type="protein sequence ID" value="ACR71624.1"/>
    <property type="molecule type" value="Genomic_DNA"/>
</dbReference>
<keyword evidence="1" id="KW-0472">Membrane</keyword>
<keyword evidence="1" id="KW-1133">Transmembrane helix</keyword>
<dbReference type="GeneID" id="44154954"/>
<dbReference type="RefSeq" id="WP_012738860.1">
    <property type="nucleotide sequence ID" value="NC_012778.1"/>
</dbReference>
<name>C4Z4E0_LACE2</name>
<protein>
    <submittedName>
        <fullName evidence="2">Uncharacterized protein</fullName>
    </submittedName>
</protein>
<dbReference type="Proteomes" id="UP000001476">
    <property type="component" value="Chromosome"/>
</dbReference>
<feature type="transmembrane region" description="Helical" evidence="1">
    <location>
        <begin position="12"/>
        <end position="32"/>
    </location>
</feature>
<keyword evidence="1" id="KW-0812">Transmembrane</keyword>
<keyword evidence="3" id="KW-1185">Reference proteome</keyword>
<sequence>MKEIIEQYADVCVGGLMVIFTTMMLGYAFGIYKDILLEIIKVCLG</sequence>
<evidence type="ECO:0000313" key="3">
    <source>
        <dbReference type="Proteomes" id="UP000001476"/>
    </source>
</evidence>
<dbReference type="KEGG" id="eel:EUBELI_00611"/>
<dbReference type="AlphaFoldDB" id="C4Z4E0"/>
<proteinExistence type="predicted"/>